<name>A0A8A1LXX7_AJECA</name>
<evidence type="ECO:0000256" key="1">
    <source>
        <dbReference type="SAM" id="Coils"/>
    </source>
</evidence>
<gene>
    <name evidence="2" type="ORF">I7I51_08460</name>
</gene>
<dbReference type="AlphaFoldDB" id="A0A8A1LXX7"/>
<dbReference type="EMBL" id="CP069109">
    <property type="protein sequence ID" value="QSS59028.1"/>
    <property type="molecule type" value="Genomic_DNA"/>
</dbReference>
<feature type="coiled-coil region" evidence="1">
    <location>
        <begin position="4"/>
        <end position="31"/>
    </location>
</feature>
<sequence>MAYRDILEERNEGLSDKVTTLQDKLRMLSAETAVSSTPFTEYKKHIADLSRFIGDFVVKFENVPKDVELIFGPLGSLGKLREAGGIFDYIYSGSHISAEGWVSGISQTVDQAVKEAVDMLQPLIQNDEQAIASAREQVAEITKAALKIWSLRRKDRCTITINSTPGLKNDDSWNLWTVDEDSVIPPISFPGSGVNAINGNGNGNNIGSESPTRTTSQSFAIHQKPESYVIFPQIIGEFDTNNDKRSDIGKKSNIRQREILHPEFDWGTGRVE</sequence>
<organism evidence="2 3">
    <name type="scientific">Ajellomyces capsulatus</name>
    <name type="common">Darling's disease fungus</name>
    <name type="synonym">Histoplasma capsulatum</name>
    <dbReference type="NCBI Taxonomy" id="5037"/>
    <lineage>
        <taxon>Eukaryota</taxon>
        <taxon>Fungi</taxon>
        <taxon>Dikarya</taxon>
        <taxon>Ascomycota</taxon>
        <taxon>Pezizomycotina</taxon>
        <taxon>Eurotiomycetes</taxon>
        <taxon>Eurotiomycetidae</taxon>
        <taxon>Onygenales</taxon>
        <taxon>Ajellomycetaceae</taxon>
        <taxon>Histoplasma</taxon>
    </lineage>
</organism>
<dbReference type="Proteomes" id="UP000663671">
    <property type="component" value="Chromosome 2"/>
</dbReference>
<proteinExistence type="predicted"/>
<accession>A0A8A1LXX7</accession>
<dbReference type="VEuPathDB" id="FungiDB:I7I51_08460"/>
<keyword evidence="1" id="KW-0175">Coiled coil</keyword>
<protein>
    <submittedName>
        <fullName evidence="2">Uncharacterized protein</fullName>
    </submittedName>
</protein>
<evidence type="ECO:0000313" key="2">
    <source>
        <dbReference type="EMBL" id="QSS59028.1"/>
    </source>
</evidence>
<dbReference type="OrthoDB" id="4187708at2759"/>
<evidence type="ECO:0000313" key="3">
    <source>
        <dbReference type="Proteomes" id="UP000663671"/>
    </source>
</evidence>
<reference evidence="2" key="1">
    <citation type="submission" date="2021-01" db="EMBL/GenBank/DDBJ databases">
        <title>Chromosome-level genome assembly of a human fungal pathogen reveals clustering of transcriptionally co-regulated genes.</title>
        <authorList>
            <person name="Voorhies M."/>
            <person name="Cohen S."/>
            <person name="Shea T.P."/>
            <person name="Petrus S."/>
            <person name="Munoz J.F."/>
            <person name="Poplawski S."/>
            <person name="Goldman W.E."/>
            <person name="Michael T."/>
            <person name="Cuomo C.A."/>
            <person name="Sil A."/>
            <person name="Beyhan S."/>
        </authorList>
    </citation>
    <scope>NUCLEOTIDE SEQUENCE</scope>
    <source>
        <strain evidence="2">WU24</strain>
    </source>
</reference>